<feature type="region of interest" description="Disordered" evidence="1">
    <location>
        <begin position="1"/>
        <end position="85"/>
    </location>
</feature>
<reference evidence="2 3" key="1">
    <citation type="submission" date="2018-02" db="EMBL/GenBank/DDBJ databases">
        <title>The genomes of Aspergillus section Nigri reveals drivers in fungal speciation.</title>
        <authorList>
            <consortium name="DOE Joint Genome Institute"/>
            <person name="Vesth T.C."/>
            <person name="Nybo J."/>
            <person name="Theobald S."/>
            <person name="Brandl J."/>
            <person name="Frisvad J.C."/>
            <person name="Nielsen K.F."/>
            <person name="Lyhne E.K."/>
            <person name="Kogle M.E."/>
            <person name="Kuo A."/>
            <person name="Riley R."/>
            <person name="Clum A."/>
            <person name="Nolan M."/>
            <person name="Lipzen A."/>
            <person name="Salamov A."/>
            <person name="Henrissat B."/>
            <person name="Wiebenga A."/>
            <person name="De vries R.P."/>
            <person name="Grigoriev I.V."/>
            <person name="Mortensen U.H."/>
            <person name="Andersen M.R."/>
            <person name="Baker S.E."/>
        </authorList>
    </citation>
    <scope>NUCLEOTIDE SEQUENCE [LARGE SCALE GENOMIC DNA]</scope>
    <source>
        <strain evidence="2 3">CBS 707.79</strain>
    </source>
</reference>
<evidence type="ECO:0000256" key="1">
    <source>
        <dbReference type="SAM" id="MobiDB-lite"/>
    </source>
</evidence>
<name>A0A319DAW0_9EURO</name>
<proteinExistence type="predicted"/>
<dbReference type="VEuPathDB" id="FungiDB:BO71DRAFT_430063"/>
<dbReference type="AlphaFoldDB" id="A0A319DAW0"/>
<feature type="compositionally biased region" description="Polar residues" evidence="1">
    <location>
        <begin position="51"/>
        <end position="65"/>
    </location>
</feature>
<dbReference type="Proteomes" id="UP000247810">
    <property type="component" value="Unassembled WGS sequence"/>
</dbReference>
<dbReference type="OrthoDB" id="4400658at2759"/>
<dbReference type="EMBL" id="KZ825873">
    <property type="protein sequence ID" value="PYH94331.1"/>
    <property type="molecule type" value="Genomic_DNA"/>
</dbReference>
<evidence type="ECO:0000313" key="3">
    <source>
        <dbReference type="Proteomes" id="UP000247810"/>
    </source>
</evidence>
<gene>
    <name evidence="2" type="ORF">BO71DRAFT_430063</name>
</gene>
<keyword evidence="3" id="KW-1185">Reference proteome</keyword>
<feature type="compositionally biased region" description="Basic and acidic residues" evidence="1">
    <location>
        <begin position="75"/>
        <end position="85"/>
    </location>
</feature>
<organism evidence="2 3">
    <name type="scientific">Aspergillus ellipticus CBS 707.79</name>
    <dbReference type="NCBI Taxonomy" id="1448320"/>
    <lineage>
        <taxon>Eukaryota</taxon>
        <taxon>Fungi</taxon>
        <taxon>Dikarya</taxon>
        <taxon>Ascomycota</taxon>
        <taxon>Pezizomycotina</taxon>
        <taxon>Eurotiomycetes</taxon>
        <taxon>Eurotiomycetidae</taxon>
        <taxon>Eurotiales</taxon>
        <taxon>Aspergillaceae</taxon>
        <taxon>Aspergillus</taxon>
        <taxon>Aspergillus subgen. Circumdati</taxon>
    </lineage>
</organism>
<evidence type="ECO:0000313" key="2">
    <source>
        <dbReference type="EMBL" id="PYH94331.1"/>
    </source>
</evidence>
<protein>
    <submittedName>
        <fullName evidence="2">Uncharacterized protein</fullName>
    </submittedName>
</protein>
<accession>A0A319DAW0</accession>
<sequence>MASEPRKKSGQYHLTGSQIVESIDDLGSEGPWEELHRRAQEQSAPGGAAPSATTHRAQTTRSKAQSFRPYTGNTEHADEDLHPDD</sequence>